<dbReference type="PRINTS" id="PR00100">
    <property type="entry name" value="AOTCASE"/>
</dbReference>
<name>A0ABV0ILT2_9MICC</name>
<evidence type="ECO:0000313" key="11">
    <source>
        <dbReference type="Proteomes" id="UP001484097"/>
    </source>
</evidence>
<feature type="binding site" evidence="7">
    <location>
        <position position="113"/>
    </location>
    <ligand>
        <name>carbamoyl phosphate</name>
        <dbReference type="ChEBI" id="CHEBI:58228"/>
    </ligand>
</feature>
<sequence>MSTTPAPAAPAATLRHFLVDTDLTPAEQSEVLDLAQSMKAERFRHRPLAGPQTGIVFFDKTSTRTRVSFAAGIADLGGQPLIVNPGETQLGHKESIADTARVLSRMVSVIVWRTFAQSGLQEMAEHATVPVVNALSDDYHPCQLLADLLTVREHKGRTEGLVMAYLGDAANNMANSYLLAGVTAGMHVRIAGPAGYLPQAPVVAAAEARATETGGSVLVTTDAAQALDGADVVVTDTWISMGQEDEKEARQSLFRDYAVDAAAMGTAAPDAIFLHCLPAYRGFEVAAEVIDGPQSVVFDEAENRLHAQKALMAWLLYRSGLATAPDGAPGAAGVGPETTGR</sequence>
<reference evidence="10 11" key="1">
    <citation type="submission" date="2024-05" db="EMBL/GenBank/DDBJ databases">
        <authorList>
            <person name="Yi C."/>
        </authorList>
    </citation>
    <scope>NUCLEOTIDE SEQUENCE [LARGE SCALE GENOMIC DNA]</scope>
    <source>
        <strain evidence="10 11">XS13</strain>
    </source>
</reference>
<dbReference type="InterPro" id="IPR024904">
    <property type="entry name" value="OTCase_ArgI"/>
</dbReference>
<dbReference type="InterPro" id="IPR002292">
    <property type="entry name" value="Orn/put_carbamltrans"/>
</dbReference>
<comment type="similarity">
    <text evidence="2 7">Belongs to the aspartate/ornithine carbamoyltransferase superfamily. OTCase family.</text>
</comment>
<proteinExistence type="inferred from homology"/>
<evidence type="ECO:0000259" key="9">
    <source>
        <dbReference type="Pfam" id="PF02729"/>
    </source>
</evidence>
<evidence type="ECO:0000256" key="3">
    <source>
        <dbReference type="ARBA" id="ARBA00013007"/>
    </source>
</evidence>
<dbReference type="InterPro" id="IPR006131">
    <property type="entry name" value="Asp_carbamoyltransf_Asp/Orn-bd"/>
</dbReference>
<dbReference type="InterPro" id="IPR006132">
    <property type="entry name" value="Asp/Orn_carbamoyltranf_P-bd"/>
</dbReference>
<feature type="binding site" evidence="7">
    <location>
        <begin position="62"/>
        <end position="65"/>
    </location>
    <ligand>
        <name>carbamoyl phosphate</name>
        <dbReference type="ChEBI" id="CHEBI:58228"/>
    </ligand>
</feature>
<comment type="pathway">
    <text evidence="1">Amino-acid biosynthesis; L-arginine biosynthesis; L-arginine from L-ornithine and carbamoyl phosphate: step 1/3.</text>
</comment>
<feature type="binding site" evidence="7">
    <location>
        <begin position="140"/>
        <end position="143"/>
    </location>
    <ligand>
        <name>carbamoyl phosphate</name>
        <dbReference type="ChEBI" id="CHEBI:58228"/>
    </ligand>
</feature>
<dbReference type="RefSeq" id="WP_347921699.1">
    <property type="nucleotide sequence ID" value="NZ_JBDXMX010000008.1"/>
</dbReference>
<feature type="binding site" evidence="7">
    <location>
        <position position="304"/>
    </location>
    <ligand>
        <name>carbamoyl phosphate</name>
        <dbReference type="ChEBI" id="CHEBI:58228"/>
    </ligand>
</feature>
<dbReference type="SUPFAM" id="SSF53671">
    <property type="entry name" value="Aspartate/ornithine carbamoyltransferase"/>
    <property type="match status" value="1"/>
</dbReference>
<comment type="caution">
    <text evidence="10">The sequence shown here is derived from an EMBL/GenBank/DDBJ whole genome shotgun (WGS) entry which is preliminary data.</text>
</comment>
<gene>
    <name evidence="10" type="primary">argF</name>
    <name evidence="10" type="ORF">ABDK96_15305</name>
</gene>
<feature type="binding site" evidence="7">
    <location>
        <begin position="240"/>
        <end position="241"/>
    </location>
    <ligand>
        <name>L-ornithine</name>
        <dbReference type="ChEBI" id="CHEBI:46911"/>
    </ligand>
</feature>
<dbReference type="InterPro" id="IPR036901">
    <property type="entry name" value="Asp/Orn_carbamoylTrfase_sf"/>
</dbReference>
<keyword evidence="7" id="KW-0963">Cytoplasm</keyword>
<feature type="binding site" evidence="7">
    <location>
        <begin position="276"/>
        <end position="277"/>
    </location>
    <ligand>
        <name>carbamoyl phosphate</name>
        <dbReference type="ChEBI" id="CHEBI:58228"/>
    </ligand>
</feature>
<evidence type="ECO:0000259" key="8">
    <source>
        <dbReference type="Pfam" id="PF00185"/>
    </source>
</evidence>
<comment type="subcellular location">
    <subcellularLocation>
        <location evidence="7">Cytoplasm</location>
    </subcellularLocation>
</comment>
<feature type="binding site" evidence="7">
    <location>
        <position position="172"/>
    </location>
    <ligand>
        <name>L-ornithine</name>
        <dbReference type="ChEBI" id="CHEBI:46911"/>
    </ligand>
</feature>
<dbReference type="PRINTS" id="PR00102">
    <property type="entry name" value="OTCASE"/>
</dbReference>
<accession>A0ABV0ILT2</accession>
<comment type="catalytic activity">
    <reaction evidence="6 7">
        <text>carbamoyl phosphate + L-ornithine = L-citrulline + phosphate + H(+)</text>
        <dbReference type="Rhea" id="RHEA:19513"/>
        <dbReference type="ChEBI" id="CHEBI:15378"/>
        <dbReference type="ChEBI" id="CHEBI:43474"/>
        <dbReference type="ChEBI" id="CHEBI:46911"/>
        <dbReference type="ChEBI" id="CHEBI:57743"/>
        <dbReference type="ChEBI" id="CHEBI:58228"/>
        <dbReference type="EC" id="2.1.3.3"/>
    </reaction>
</comment>
<feature type="binding site" evidence="7">
    <location>
        <position position="89"/>
    </location>
    <ligand>
        <name>carbamoyl phosphate</name>
        <dbReference type="ChEBI" id="CHEBI:58228"/>
    </ligand>
</feature>
<evidence type="ECO:0000256" key="5">
    <source>
        <dbReference type="ARBA" id="ARBA00022679"/>
    </source>
</evidence>
<evidence type="ECO:0000256" key="6">
    <source>
        <dbReference type="ARBA" id="ARBA00048772"/>
    </source>
</evidence>
<evidence type="ECO:0000256" key="7">
    <source>
        <dbReference type="HAMAP-Rule" id="MF_01109"/>
    </source>
</evidence>
<dbReference type="Pfam" id="PF00185">
    <property type="entry name" value="OTCace"/>
    <property type="match status" value="1"/>
</dbReference>
<dbReference type="Proteomes" id="UP001484097">
    <property type="component" value="Unassembled WGS sequence"/>
</dbReference>
<keyword evidence="11" id="KW-1185">Reference proteome</keyword>
<keyword evidence="5 7" id="KW-0808">Transferase</keyword>
<feature type="binding site" evidence="7">
    <location>
        <position position="236"/>
    </location>
    <ligand>
        <name>L-ornithine</name>
        <dbReference type="ChEBI" id="CHEBI:46911"/>
    </ligand>
</feature>
<dbReference type="PANTHER" id="PTHR45753:SF3">
    <property type="entry name" value="ORNITHINE TRANSCARBAMYLASE, MITOCHONDRIAL"/>
    <property type="match status" value="1"/>
</dbReference>
<feature type="domain" description="Aspartate/ornithine carbamoyltransferase carbamoyl-P binding" evidence="9">
    <location>
        <begin position="15"/>
        <end position="153"/>
    </location>
</feature>
<dbReference type="Pfam" id="PF02729">
    <property type="entry name" value="OTCace_N"/>
    <property type="match status" value="1"/>
</dbReference>
<dbReference type="Gene3D" id="3.40.50.1370">
    <property type="entry name" value="Aspartate/ornithine carbamoyltransferase"/>
    <property type="match status" value="2"/>
</dbReference>
<evidence type="ECO:0000256" key="2">
    <source>
        <dbReference type="ARBA" id="ARBA00007805"/>
    </source>
</evidence>
<protein>
    <recommendedName>
        <fullName evidence="4 7">Ornithine carbamoyltransferase</fullName>
        <shortName evidence="7">OTCase</shortName>
        <ecNumber evidence="3 7">2.1.3.3</ecNumber>
    </recommendedName>
</protein>
<dbReference type="HAMAP" id="MF_01109">
    <property type="entry name" value="OTCase"/>
    <property type="match status" value="1"/>
</dbReference>
<dbReference type="NCBIfam" id="NF001986">
    <property type="entry name" value="PRK00779.1"/>
    <property type="match status" value="1"/>
</dbReference>
<organism evidence="10 11">
    <name type="scientific">Citricoccus nitrophenolicus</name>
    <dbReference type="NCBI Taxonomy" id="863575"/>
    <lineage>
        <taxon>Bacteria</taxon>
        <taxon>Bacillati</taxon>
        <taxon>Actinomycetota</taxon>
        <taxon>Actinomycetes</taxon>
        <taxon>Micrococcales</taxon>
        <taxon>Micrococcaceae</taxon>
        <taxon>Citricoccus</taxon>
    </lineage>
</organism>
<dbReference type="NCBIfam" id="TIGR00658">
    <property type="entry name" value="orni_carb_tr"/>
    <property type="match status" value="1"/>
</dbReference>
<evidence type="ECO:0000313" key="10">
    <source>
        <dbReference type="EMBL" id="MEO9249050.1"/>
    </source>
</evidence>
<dbReference type="EMBL" id="JBDXMX010000008">
    <property type="protein sequence ID" value="MEO9249050.1"/>
    <property type="molecule type" value="Genomic_DNA"/>
</dbReference>
<feature type="domain" description="Aspartate/ornithine carbamoyltransferase Asp/Orn-binding" evidence="8">
    <location>
        <begin position="160"/>
        <end position="315"/>
    </location>
</feature>
<dbReference type="EC" id="2.1.3.3" evidence="3 7"/>
<dbReference type="PANTHER" id="PTHR45753">
    <property type="entry name" value="ORNITHINE CARBAMOYLTRANSFERASE, MITOCHONDRIAL"/>
    <property type="match status" value="1"/>
</dbReference>
<dbReference type="PROSITE" id="PS00097">
    <property type="entry name" value="CARBAMOYLTRANSFERASE"/>
    <property type="match status" value="1"/>
</dbReference>
<dbReference type="GO" id="GO:0004585">
    <property type="term" value="F:ornithine carbamoyltransferase activity"/>
    <property type="evidence" value="ECO:0007669"/>
    <property type="project" value="UniProtKB-EC"/>
</dbReference>
<evidence type="ECO:0000256" key="1">
    <source>
        <dbReference type="ARBA" id="ARBA00004975"/>
    </source>
</evidence>
<dbReference type="InterPro" id="IPR006130">
    <property type="entry name" value="Asp/Orn_carbamoylTrfase"/>
</dbReference>
<evidence type="ECO:0000256" key="4">
    <source>
        <dbReference type="ARBA" id="ARBA00016634"/>
    </source>
</evidence>